<proteinExistence type="predicted"/>
<evidence type="ECO:0000313" key="1">
    <source>
        <dbReference type="EMBL" id="TFK62977.1"/>
    </source>
</evidence>
<evidence type="ECO:0000313" key="2">
    <source>
        <dbReference type="Proteomes" id="UP000308600"/>
    </source>
</evidence>
<protein>
    <submittedName>
        <fullName evidence="1">Uncharacterized protein</fullName>
    </submittedName>
</protein>
<accession>A0ACD3ADQ8</accession>
<sequence>MASSAINVESQAQLSAEPTAGYLWNNTAPNAISNFAAENAPRNISLEDNAVIGTGPSSTDNSNGNDHIGIDLGATASEGSTPVARSTDQSFEDWLSNDEAQPYQETRSAPLFPTPKTIPSLAESLSSDVDMASPTKSRQRRVVDPSPDRLTRSMSKAQELAKTPTRMITRALARTPGRGSPLKNALGSATSYASPPSARKLKQPIKTSSVAASIKKKKSPRRVVIKKTSKPVDRKERAAPSPRAKKTTSGKRSGQGNLLRKALVKSFKGKDPLPAASTAASSAKALKARYAMAYPPRDPIPLPLKLNVHEDPKVTLEQLAEAGLWMRTLQTPRTIQVIPYPVTPKEQALRDLDSYNLDVQLWRRGLESIQRYRQWQLNELRKEKAAATTFEPQLSLDDLIDVDSLAMDETEEANYFAPPPAPGPLPANELISHVMNPDMVAVYYLLDQCRVWKETRKHREEFCRPIEEAHKNGTLLQRLDDILPRL</sequence>
<reference evidence="1 2" key="1">
    <citation type="journal article" date="2019" name="Nat. Ecol. Evol.">
        <title>Megaphylogeny resolves global patterns of mushroom evolution.</title>
        <authorList>
            <person name="Varga T."/>
            <person name="Krizsan K."/>
            <person name="Foldi C."/>
            <person name="Dima B."/>
            <person name="Sanchez-Garcia M."/>
            <person name="Sanchez-Ramirez S."/>
            <person name="Szollosi G.J."/>
            <person name="Szarkandi J.G."/>
            <person name="Papp V."/>
            <person name="Albert L."/>
            <person name="Andreopoulos W."/>
            <person name="Angelini C."/>
            <person name="Antonin V."/>
            <person name="Barry K.W."/>
            <person name="Bougher N.L."/>
            <person name="Buchanan P."/>
            <person name="Buyck B."/>
            <person name="Bense V."/>
            <person name="Catcheside P."/>
            <person name="Chovatia M."/>
            <person name="Cooper J."/>
            <person name="Damon W."/>
            <person name="Desjardin D."/>
            <person name="Finy P."/>
            <person name="Geml J."/>
            <person name="Haridas S."/>
            <person name="Hughes K."/>
            <person name="Justo A."/>
            <person name="Karasinski D."/>
            <person name="Kautmanova I."/>
            <person name="Kiss B."/>
            <person name="Kocsube S."/>
            <person name="Kotiranta H."/>
            <person name="LaButti K.M."/>
            <person name="Lechner B.E."/>
            <person name="Liimatainen K."/>
            <person name="Lipzen A."/>
            <person name="Lukacs Z."/>
            <person name="Mihaltcheva S."/>
            <person name="Morgado L.N."/>
            <person name="Niskanen T."/>
            <person name="Noordeloos M.E."/>
            <person name="Ohm R.A."/>
            <person name="Ortiz-Santana B."/>
            <person name="Ovrebo C."/>
            <person name="Racz N."/>
            <person name="Riley R."/>
            <person name="Savchenko A."/>
            <person name="Shiryaev A."/>
            <person name="Soop K."/>
            <person name="Spirin V."/>
            <person name="Szebenyi C."/>
            <person name="Tomsovsky M."/>
            <person name="Tulloss R.E."/>
            <person name="Uehling J."/>
            <person name="Grigoriev I.V."/>
            <person name="Vagvolgyi C."/>
            <person name="Papp T."/>
            <person name="Martin F.M."/>
            <person name="Miettinen O."/>
            <person name="Hibbett D.S."/>
            <person name="Nagy L.G."/>
        </authorList>
    </citation>
    <scope>NUCLEOTIDE SEQUENCE [LARGE SCALE GENOMIC DNA]</scope>
    <source>
        <strain evidence="1 2">NL-1719</strain>
    </source>
</reference>
<keyword evidence="2" id="KW-1185">Reference proteome</keyword>
<dbReference type="Proteomes" id="UP000308600">
    <property type="component" value="Unassembled WGS sequence"/>
</dbReference>
<gene>
    <name evidence="1" type="ORF">BDN72DRAFT_342049</name>
</gene>
<organism evidence="1 2">
    <name type="scientific">Pluteus cervinus</name>
    <dbReference type="NCBI Taxonomy" id="181527"/>
    <lineage>
        <taxon>Eukaryota</taxon>
        <taxon>Fungi</taxon>
        <taxon>Dikarya</taxon>
        <taxon>Basidiomycota</taxon>
        <taxon>Agaricomycotina</taxon>
        <taxon>Agaricomycetes</taxon>
        <taxon>Agaricomycetidae</taxon>
        <taxon>Agaricales</taxon>
        <taxon>Pluteineae</taxon>
        <taxon>Pluteaceae</taxon>
        <taxon>Pluteus</taxon>
    </lineage>
</organism>
<dbReference type="EMBL" id="ML208547">
    <property type="protein sequence ID" value="TFK62977.1"/>
    <property type="molecule type" value="Genomic_DNA"/>
</dbReference>
<name>A0ACD3ADQ8_9AGAR</name>